<dbReference type="RefSeq" id="WP_150413898.1">
    <property type="nucleotide sequence ID" value="NZ_VYQF01000001.1"/>
</dbReference>
<dbReference type="Proteomes" id="UP000326903">
    <property type="component" value="Unassembled WGS sequence"/>
</dbReference>
<feature type="domain" description="Fumarylacetoacetase-like C-terminal" evidence="2">
    <location>
        <begin position="2"/>
        <end position="203"/>
    </location>
</feature>
<protein>
    <submittedName>
        <fullName evidence="3">2-hydroxyhepta-2,4-diene-1,7-dioate isomerase</fullName>
    </submittedName>
</protein>
<dbReference type="PANTHER" id="PTHR11820">
    <property type="entry name" value="ACYLPYRUVASE"/>
    <property type="match status" value="1"/>
</dbReference>
<dbReference type="GO" id="GO:0018773">
    <property type="term" value="F:acetylpyruvate hydrolase activity"/>
    <property type="evidence" value="ECO:0007669"/>
    <property type="project" value="TreeGrafter"/>
</dbReference>
<accession>A0A5J5IML5</accession>
<keyword evidence="4" id="KW-1185">Reference proteome</keyword>
<gene>
    <name evidence="3" type="ORF">FW778_07105</name>
</gene>
<dbReference type="InterPro" id="IPR036663">
    <property type="entry name" value="Fumarylacetoacetase_C_sf"/>
</dbReference>
<evidence type="ECO:0000256" key="1">
    <source>
        <dbReference type="ARBA" id="ARBA00022723"/>
    </source>
</evidence>
<dbReference type="InterPro" id="IPR011234">
    <property type="entry name" value="Fumarylacetoacetase-like_C"/>
</dbReference>
<dbReference type="SUPFAM" id="SSF56529">
    <property type="entry name" value="FAH"/>
    <property type="match status" value="1"/>
</dbReference>
<dbReference type="EMBL" id="VYQF01000001">
    <property type="protein sequence ID" value="KAA9041778.1"/>
    <property type="molecule type" value="Genomic_DNA"/>
</dbReference>
<evidence type="ECO:0000313" key="4">
    <source>
        <dbReference type="Proteomes" id="UP000326903"/>
    </source>
</evidence>
<dbReference type="Gene3D" id="3.90.850.10">
    <property type="entry name" value="Fumarylacetoacetase-like, C-terminal domain"/>
    <property type="match status" value="1"/>
</dbReference>
<name>A0A5J5IML5_9BACT</name>
<keyword evidence="1" id="KW-0479">Metal-binding</keyword>
<dbReference type="AlphaFoldDB" id="A0A5J5IML5"/>
<dbReference type="PANTHER" id="PTHR11820:SF7">
    <property type="entry name" value="ACYLPYRUVASE FAHD1, MITOCHONDRIAL"/>
    <property type="match status" value="1"/>
</dbReference>
<reference evidence="3 4" key="1">
    <citation type="submission" date="2019-09" db="EMBL/GenBank/DDBJ databases">
        <title>Draft genome sequence of Ginsengibacter sp. BR5-29.</title>
        <authorList>
            <person name="Im W.-T."/>
        </authorList>
    </citation>
    <scope>NUCLEOTIDE SEQUENCE [LARGE SCALE GENOMIC DNA]</scope>
    <source>
        <strain evidence="3 4">BR5-29</strain>
    </source>
</reference>
<sequence>MQIFCVEQNYFSNKKEQINIVKSTPLIYTKPATALLQKGETFYYPEFADELYCGCELALRISKAGKNVDENFAANFYDAVTVGINFIAFDDNPESMDKNLFWNATKAWNKSSVIGKWLQASDFSDKQNIDFCLYKNKEMVQFCNSGLMIYNFNKIISTISNSYSLNIGDIIFTGSQVNIGELLTGDKLEAFIEDDSLLEFEIE</sequence>
<proteinExistence type="predicted"/>
<evidence type="ECO:0000259" key="2">
    <source>
        <dbReference type="Pfam" id="PF01557"/>
    </source>
</evidence>
<dbReference type="GO" id="GO:0016853">
    <property type="term" value="F:isomerase activity"/>
    <property type="evidence" value="ECO:0007669"/>
    <property type="project" value="UniProtKB-KW"/>
</dbReference>
<comment type="caution">
    <text evidence="3">The sequence shown here is derived from an EMBL/GenBank/DDBJ whole genome shotgun (WGS) entry which is preliminary data.</text>
</comment>
<evidence type="ECO:0000313" key="3">
    <source>
        <dbReference type="EMBL" id="KAA9041778.1"/>
    </source>
</evidence>
<dbReference type="GO" id="GO:0046872">
    <property type="term" value="F:metal ion binding"/>
    <property type="evidence" value="ECO:0007669"/>
    <property type="project" value="UniProtKB-KW"/>
</dbReference>
<dbReference type="Pfam" id="PF01557">
    <property type="entry name" value="FAA_hydrolase"/>
    <property type="match status" value="1"/>
</dbReference>
<keyword evidence="3" id="KW-0413">Isomerase</keyword>
<organism evidence="3 4">
    <name type="scientific">Ginsengibacter hankyongi</name>
    <dbReference type="NCBI Taxonomy" id="2607284"/>
    <lineage>
        <taxon>Bacteria</taxon>
        <taxon>Pseudomonadati</taxon>
        <taxon>Bacteroidota</taxon>
        <taxon>Chitinophagia</taxon>
        <taxon>Chitinophagales</taxon>
        <taxon>Chitinophagaceae</taxon>
        <taxon>Ginsengibacter</taxon>
    </lineage>
</organism>